<evidence type="ECO:0000313" key="3">
    <source>
        <dbReference type="Proteomes" id="UP000237000"/>
    </source>
</evidence>
<feature type="region of interest" description="Disordered" evidence="1">
    <location>
        <begin position="83"/>
        <end position="103"/>
    </location>
</feature>
<keyword evidence="3" id="KW-1185">Reference proteome</keyword>
<accession>A0A2P5FHK6</accession>
<protein>
    <submittedName>
        <fullName evidence="2">Uncharacterized protein</fullName>
    </submittedName>
</protein>
<organism evidence="2 3">
    <name type="scientific">Trema orientale</name>
    <name type="common">Charcoal tree</name>
    <name type="synonym">Celtis orientalis</name>
    <dbReference type="NCBI Taxonomy" id="63057"/>
    <lineage>
        <taxon>Eukaryota</taxon>
        <taxon>Viridiplantae</taxon>
        <taxon>Streptophyta</taxon>
        <taxon>Embryophyta</taxon>
        <taxon>Tracheophyta</taxon>
        <taxon>Spermatophyta</taxon>
        <taxon>Magnoliopsida</taxon>
        <taxon>eudicotyledons</taxon>
        <taxon>Gunneridae</taxon>
        <taxon>Pentapetalae</taxon>
        <taxon>rosids</taxon>
        <taxon>fabids</taxon>
        <taxon>Rosales</taxon>
        <taxon>Cannabaceae</taxon>
        <taxon>Trema</taxon>
    </lineage>
</organism>
<sequence length="103" mass="10803">MEFGSTNSIDVRRHWGRPELEKSATPEAGRASGGEVKQAMCKEVRATASGDGSDIYVISGVVVGESPEKGGGMISFLGVKESTTKGAAEESPLDASPFHYVLD</sequence>
<dbReference type="InParanoid" id="A0A2P5FHK6"/>
<gene>
    <name evidence="2" type="ORF">TorRG33x02_069980</name>
</gene>
<name>A0A2P5FHK6_TREOI</name>
<dbReference type="Proteomes" id="UP000237000">
    <property type="component" value="Unassembled WGS sequence"/>
</dbReference>
<dbReference type="AlphaFoldDB" id="A0A2P5FHK6"/>
<evidence type="ECO:0000256" key="1">
    <source>
        <dbReference type="SAM" id="MobiDB-lite"/>
    </source>
</evidence>
<comment type="caution">
    <text evidence="2">The sequence shown here is derived from an EMBL/GenBank/DDBJ whole genome shotgun (WGS) entry which is preliminary data.</text>
</comment>
<feature type="compositionally biased region" description="Basic and acidic residues" evidence="1">
    <location>
        <begin position="10"/>
        <end position="24"/>
    </location>
</feature>
<feature type="region of interest" description="Disordered" evidence="1">
    <location>
        <begin position="1"/>
        <end position="36"/>
    </location>
</feature>
<reference evidence="3" key="1">
    <citation type="submission" date="2016-06" db="EMBL/GenBank/DDBJ databases">
        <title>Parallel loss of symbiosis genes in relatives of nitrogen-fixing non-legume Parasponia.</title>
        <authorList>
            <person name="Van Velzen R."/>
            <person name="Holmer R."/>
            <person name="Bu F."/>
            <person name="Rutten L."/>
            <person name="Van Zeijl A."/>
            <person name="Liu W."/>
            <person name="Santuari L."/>
            <person name="Cao Q."/>
            <person name="Sharma T."/>
            <person name="Shen D."/>
            <person name="Roswanjaya Y."/>
            <person name="Wardhani T."/>
            <person name="Kalhor M.S."/>
            <person name="Jansen J."/>
            <person name="Van den Hoogen J."/>
            <person name="Gungor B."/>
            <person name="Hartog M."/>
            <person name="Hontelez J."/>
            <person name="Verver J."/>
            <person name="Yang W.-C."/>
            <person name="Schijlen E."/>
            <person name="Repin R."/>
            <person name="Schilthuizen M."/>
            <person name="Schranz E."/>
            <person name="Heidstra R."/>
            <person name="Miyata K."/>
            <person name="Fedorova E."/>
            <person name="Kohlen W."/>
            <person name="Bisseling T."/>
            <person name="Smit S."/>
            <person name="Geurts R."/>
        </authorList>
    </citation>
    <scope>NUCLEOTIDE SEQUENCE [LARGE SCALE GENOMIC DNA]</scope>
    <source>
        <strain evidence="3">cv. RG33-2</strain>
    </source>
</reference>
<evidence type="ECO:0000313" key="2">
    <source>
        <dbReference type="EMBL" id="PON97242.1"/>
    </source>
</evidence>
<dbReference type="EMBL" id="JXTC01000033">
    <property type="protein sequence ID" value="PON97242.1"/>
    <property type="molecule type" value="Genomic_DNA"/>
</dbReference>
<proteinExistence type="predicted"/>